<dbReference type="Proteomes" id="UP001552299">
    <property type="component" value="Unassembled WGS sequence"/>
</dbReference>
<evidence type="ECO:0000256" key="1">
    <source>
        <dbReference type="SAM" id="MobiDB-lite"/>
    </source>
</evidence>
<comment type="caution">
    <text evidence="2">The sequence shown here is derived from an EMBL/GenBank/DDBJ whole genome shotgun (WGS) entry which is preliminary data.</text>
</comment>
<name>A0ABD0V3V1_DENTH</name>
<feature type="compositionally biased region" description="Basic and acidic residues" evidence="1">
    <location>
        <begin position="100"/>
        <end position="114"/>
    </location>
</feature>
<organism evidence="2 3">
    <name type="scientific">Dendrobium thyrsiflorum</name>
    <name type="common">Pinecone-like raceme dendrobium</name>
    <name type="synonym">Orchid</name>
    <dbReference type="NCBI Taxonomy" id="117978"/>
    <lineage>
        <taxon>Eukaryota</taxon>
        <taxon>Viridiplantae</taxon>
        <taxon>Streptophyta</taxon>
        <taxon>Embryophyta</taxon>
        <taxon>Tracheophyta</taxon>
        <taxon>Spermatophyta</taxon>
        <taxon>Magnoliopsida</taxon>
        <taxon>Liliopsida</taxon>
        <taxon>Asparagales</taxon>
        <taxon>Orchidaceae</taxon>
        <taxon>Epidendroideae</taxon>
        <taxon>Malaxideae</taxon>
        <taxon>Dendrobiinae</taxon>
        <taxon>Dendrobium</taxon>
    </lineage>
</organism>
<sequence length="281" mass="31638">MSLQLLKPGMGMETTRFSGSRTLFKKRQNVWKRPDHLRVHKMENLAAFMEDGNTVQLSVEEPHENLRFLDSAIVGKIIGIRAENCPSVHEKEKLQNVVVKEQDSSYRTDQDRSKVVSPQQGAASSATGGGTVISRVNAVKSEAVVKDKQNVVGRSMNRPADSTHVNQDNNKSRKESMINEKLRDRRREVRFEIKQPLMFNAVPDPKKQETKSKISKAHLKKELIQLGHILDKPRKTKKESEAIVARMPPLSLIKEFFSVMELQGGAAGSQEGEQLPASSYR</sequence>
<gene>
    <name evidence="2" type="ORF">M5K25_012323</name>
</gene>
<reference evidence="2 3" key="1">
    <citation type="journal article" date="2024" name="Plant Biotechnol. J.">
        <title>Dendrobium thyrsiflorum genome and its molecular insights into genes involved in important horticultural traits.</title>
        <authorList>
            <person name="Chen B."/>
            <person name="Wang J.Y."/>
            <person name="Zheng P.J."/>
            <person name="Li K.L."/>
            <person name="Liang Y.M."/>
            <person name="Chen X.F."/>
            <person name="Zhang C."/>
            <person name="Zhao X."/>
            <person name="He X."/>
            <person name="Zhang G.Q."/>
            <person name="Liu Z.J."/>
            <person name="Xu Q."/>
        </authorList>
    </citation>
    <scope>NUCLEOTIDE SEQUENCE [LARGE SCALE GENOMIC DNA]</scope>
    <source>
        <strain evidence="2">GZMU011</strain>
    </source>
</reference>
<protein>
    <submittedName>
        <fullName evidence="2">Uncharacterized protein</fullName>
    </submittedName>
</protein>
<feature type="region of interest" description="Disordered" evidence="1">
    <location>
        <begin position="100"/>
        <end position="129"/>
    </location>
</feature>
<evidence type="ECO:0000313" key="2">
    <source>
        <dbReference type="EMBL" id="KAL0917272.1"/>
    </source>
</evidence>
<dbReference type="EMBL" id="JANQDX010000010">
    <property type="protein sequence ID" value="KAL0917272.1"/>
    <property type="molecule type" value="Genomic_DNA"/>
</dbReference>
<evidence type="ECO:0000313" key="3">
    <source>
        <dbReference type="Proteomes" id="UP001552299"/>
    </source>
</evidence>
<proteinExistence type="predicted"/>
<accession>A0ABD0V3V1</accession>
<dbReference type="AlphaFoldDB" id="A0ABD0V3V1"/>
<feature type="region of interest" description="Disordered" evidence="1">
    <location>
        <begin position="155"/>
        <end position="176"/>
    </location>
</feature>
<keyword evidence="3" id="KW-1185">Reference proteome</keyword>